<feature type="chain" id="PRO_5012022826" evidence="7">
    <location>
        <begin position="16"/>
        <end position="514"/>
    </location>
</feature>
<keyword evidence="4 6" id="KW-0472">Membrane</keyword>
<keyword evidence="7" id="KW-0732">Signal</keyword>
<dbReference type="STRING" id="1220162.K1WRY2"/>
<dbReference type="GO" id="GO:0016020">
    <property type="term" value="C:membrane"/>
    <property type="evidence" value="ECO:0007669"/>
    <property type="project" value="UniProtKB-SubCell"/>
</dbReference>
<protein>
    <submittedName>
        <fullName evidence="8">Uncharacterized protein</fullName>
    </submittedName>
</protein>
<keyword evidence="2 6" id="KW-0812">Transmembrane</keyword>
<evidence type="ECO:0000256" key="7">
    <source>
        <dbReference type="SAM" id="SignalP"/>
    </source>
</evidence>
<dbReference type="HOGENOM" id="CLU_042327_0_0_1"/>
<evidence type="ECO:0000256" key="2">
    <source>
        <dbReference type="ARBA" id="ARBA00022692"/>
    </source>
</evidence>
<name>K1WRY2_TRIAC</name>
<dbReference type="EMBL" id="AMBO01000241">
    <property type="protein sequence ID" value="EKD03749.1"/>
    <property type="molecule type" value="Genomic_DNA"/>
</dbReference>
<keyword evidence="9" id="KW-1185">Reference proteome</keyword>
<evidence type="ECO:0000256" key="3">
    <source>
        <dbReference type="ARBA" id="ARBA00022989"/>
    </source>
</evidence>
<feature type="region of interest" description="Disordered" evidence="5">
    <location>
        <begin position="374"/>
        <end position="437"/>
    </location>
</feature>
<sequence>MLLVLLLAVAGLARAADFNSSITVTLDAWSPMLSFWGAYKINDNGTAQRDPDSTADTWINWYFVGTDYKTKGTLRPGPNSTESALARNQQLGTDPLRTIYLGPSEGNSTGLGSISGLPLGAYTISFLPMGNTRVTFESLSYSVPVLTQAPSFETMQSQTHRAIASVNGSNELSRGFSAHPRRSQKYLEQARSMSPWDIPPNATWSNSQNGALLDKATELTYEVPANTTLVNVTAAVGLGGECYAVLEPMPDWWNLKSVPMVSQNKGSVRPDEQTMFVLPTDPTVKYNLTIGPFGNTTQCHVGGAPPGTAESLNTTEAAGGTADPTNAESSAQNTTSSKKTNVGAIVGGVVGGVCGLLLLLLALWLLLRRRRNGRDRANDETPNGHPTVSAYTPPTTVSTQNSFVKGSPFSSSDSPPLPDAAAPISTRAGRDLRDGSGAPEVEYAQDYEDVSNPPGRLVLPPRYREAWGGRDTAEVSPEEDHEEAPILRDTSGRANQLKRDLISVVDAKRDMSTA</sequence>
<gene>
    <name evidence="8" type="ORF">A1Q2_01975</name>
</gene>
<dbReference type="Proteomes" id="UP000006757">
    <property type="component" value="Unassembled WGS sequence"/>
</dbReference>
<comment type="subcellular location">
    <subcellularLocation>
        <location evidence="1">Membrane</location>
        <topology evidence="1">Single-pass membrane protein</topology>
    </subcellularLocation>
</comment>
<dbReference type="PANTHER" id="PTHR15549">
    <property type="entry name" value="PAIRED IMMUNOGLOBULIN-LIKE TYPE 2 RECEPTOR"/>
    <property type="match status" value="1"/>
</dbReference>
<feature type="compositionally biased region" description="Polar residues" evidence="5">
    <location>
        <begin position="380"/>
        <end position="404"/>
    </location>
</feature>
<dbReference type="GO" id="GO:0071944">
    <property type="term" value="C:cell periphery"/>
    <property type="evidence" value="ECO:0007669"/>
    <property type="project" value="UniProtKB-ARBA"/>
</dbReference>
<dbReference type="InParanoid" id="K1WRY2"/>
<proteinExistence type="predicted"/>
<organism evidence="8 9">
    <name type="scientific">Trichosporon asahii var. asahii (strain CBS 8904)</name>
    <name type="common">Yeast</name>
    <dbReference type="NCBI Taxonomy" id="1220162"/>
    <lineage>
        <taxon>Eukaryota</taxon>
        <taxon>Fungi</taxon>
        <taxon>Dikarya</taxon>
        <taxon>Basidiomycota</taxon>
        <taxon>Agaricomycotina</taxon>
        <taxon>Tremellomycetes</taxon>
        <taxon>Trichosporonales</taxon>
        <taxon>Trichosporonaceae</taxon>
        <taxon>Trichosporon</taxon>
    </lineage>
</organism>
<feature type="region of interest" description="Disordered" evidence="5">
    <location>
        <begin position="468"/>
        <end position="492"/>
    </location>
</feature>
<accession>K1WRY2</accession>
<feature type="compositionally biased region" description="Low complexity" evidence="5">
    <location>
        <begin position="407"/>
        <end position="423"/>
    </location>
</feature>
<evidence type="ECO:0000256" key="1">
    <source>
        <dbReference type="ARBA" id="ARBA00004167"/>
    </source>
</evidence>
<keyword evidence="3 6" id="KW-1133">Transmembrane helix</keyword>
<feature type="transmembrane region" description="Helical" evidence="6">
    <location>
        <begin position="342"/>
        <end position="367"/>
    </location>
</feature>
<evidence type="ECO:0000256" key="5">
    <source>
        <dbReference type="SAM" id="MobiDB-lite"/>
    </source>
</evidence>
<reference evidence="8 9" key="1">
    <citation type="journal article" date="2012" name="Eukaryot. Cell">
        <title>Genome sequence of the Trichosporon asahii environmental strain CBS 8904.</title>
        <authorList>
            <person name="Yang R.Y."/>
            <person name="Li H.T."/>
            <person name="Zhu H."/>
            <person name="Zhou G.P."/>
            <person name="Wang M."/>
            <person name="Wang L."/>
        </authorList>
    </citation>
    <scope>NUCLEOTIDE SEQUENCE [LARGE SCALE GENOMIC DNA]</scope>
    <source>
        <strain evidence="8 9">CBS 8904</strain>
    </source>
</reference>
<dbReference type="AlphaFoldDB" id="K1WRY2"/>
<evidence type="ECO:0000256" key="4">
    <source>
        <dbReference type="ARBA" id="ARBA00023136"/>
    </source>
</evidence>
<evidence type="ECO:0000313" key="8">
    <source>
        <dbReference type="EMBL" id="EKD03749.1"/>
    </source>
</evidence>
<dbReference type="InterPro" id="IPR051694">
    <property type="entry name" value="Immunoregulatory_rcpt-like"/>
</dbReference>
<comment type="caution">
    <text evidence="8">The sequence shown here is derived from an EMBL/GenBank/DDBJ whole genome shotgun (WGS) entry which is preliminary data.</text>
</comment>
<evidence type="ECO:0000313" key="9">
    <source>
        <dbReference type="Proteomes" id="UP000006757"/>
    </source>
</evidence>
<feature type="region of interest" description="Disordered" evidence="5">
    <location>
        <begin position="299"/>
        <end position="338"/>
    </location>
</feature>
<feature type="signal peptide" evidence="7">
    <location>
        <begin position="1"/>
        <end position="15"/>
    </location>
</feature>
<evidence type="ECO:0000256" key="6">
    <source>
        <dbReference type="SAM" id="Phobius"/>
    </source>
</evidence>
<feature type="compositionally biased region" description="Polar residues" evidence="5">
    <location>
        <begin position="323"/>
        <end position="338"/>
    </location>
</feature>